<feature type="transmembrane region" description="Helical" evidence="2">
    <location>
        <begin position="58"/>
        <end position="76"/>
    </location>
</feature>
<keyword evidence="2" id="KW-1133">Transmembrane helix</keyword>
<gene>
    <name evidence="4" type="ORF">H2LOC_014945</name>
</gene>
<dbReference type="EMBL" id="CP046052">
    <property type="protein sequence ID" value="QGM46885.1"/>
    <property type="molecule type" value="Genomic_DNA"/>
</dbReference>
<accession>A0A6B8KJ05</accession>
<dbReference type="OrthoDB" id="8480887at2"/>
<reference evidence="4 5" key="1">
    <citation type="submission" date="2019-11" db="EMBL/GenBank/DDBJ databases">
        <title>The genome sequence of Methylocystis heyeri.</title>
        <authorList>
            <person name="Oshkin I.Y."/>
            <person name="Miroshnikov K."/>
            <person name="Dedysh S.N."/>
        </authorList>
    </citation>
    <scope>NUCLEOTIDE SEQUENCE [LARGE SCALE GENOMIC DNA]</scope>
    <source>
        <strain evidence="4 5">H2</strain>
    </source>
</reference>
<protein>
    <recommendedName>
        <fullName evidence="3">DUF6460 domain-containing protein</fullName>
    </recommendedName>
</protein>
<dbReference type="KEGG" id="mhey:H2LOC_014945"/>
<evidence type="ECO:0000256" key="2">
    <source>
        <dbReference type="SAM" id="Phobius"/>
    </source>
</evidence>
<keyword evidence="2" id="KW-0472">Membrane</keyword>
<evidence type="ECO:0000256" key="1">
    <source>
        <dbReference type="SAM" id="MobiDB-lite"/>
    </source>
</evidence>
<feature type="transmembrane region" description="Helical" evidence="2">
    <location>
        <begin position="105"/>
        <end position="123"/>
    </location>
</feature>
<dbReference type="AlphaFoldDB" id="A0A6B8KJ05"/>
<feature type="domain" description="DUF6460" evidence="3">
    <location>
        <begin position="96"/>
        <end position="129"/>
    </location>
</feature>
<keyword evidence="2" id="KW-0812">Transmembrane</keyword>
<dbReference type="Pfam" id="PF20061">
    <property type="entry name" value="DUF6460"/>
    <property type="match status" value="1"/>
</dbReference>
<dbReference type="RefSeq" id="WP_136497773.1">
    <property type="nucleotide sequence ID" value="NZ_CP046052.1"/>
</dbReference>
<evidence type="ECO:0000313" key="4">
    <source>
        <dbReference type="EMBL" id="QGM46885.1"/>
    </source>
</evidence>
<evidence type="ECO:0000259" key="3">
    <source>
        <dbReference type="Pfam" id="PF20061"/>
    </source>
</evidence>
<dbReference type="Proteomes" id="UP000309061">
    <property type="component" value="Chromosome"/>
</dbReference>
<organism evidence="4 5">
    <name type="scientific">Methylocystis heyeri</name>
    <dbReference type="NCBI Taxonomy" id="391905"/>
    <lineage>
        <taxon>Bacteria</taxon>
        <taxon>Pseudomonadati</taxon>
        <taxon>Pseudomonadota</taxon>
        <taxon>Alphaproteobacteria</taxon>
        <taxon>Hyphomicrobiales</taxon>
        <taxon>Methylocystaceae</taxon>
        <taxon>Methylocystis</taxon>
    </lineage>
</organism>
<name>A0A6B8KJ05_9HYPH</name>
<keyword evidence="5" id="KW-1185">Reference proteome</keyword>
<dbReference type="InterPro" id="IPR045594">
    <property type="entry name" value="DUF6460"/>
</dbReference>
<feature type="compositionally biased region" description="Basic and acidic residues" evidence="1">
    <location>
        <begin position="14"/>
        <end position="38"/>
    </location>
</feature>
<evidence type="ECO:0000313" key="5">
    <source>
        <dbReference type="Proteomes" id="UP000309061"/>
    </source>
</evidence>
<feature type="region of interest" description="Disordered" evidence="1">
    <location>
        <begin position="1"/>
        <end position="38"/>
    </location>
</feature>
<sequence length="132" mass="14881">MSDPNPFANWPHIDPPHRDAGAEDGRRLLEDHPRTERDDEMARNNAFEDFLGGSPGSVFARLFFVSLVVGALLMWLDIRPMDILRGVQDFFNRIAALGFGAVRELLNYLLVGAAIVVPAWFILRLMSMGSRR</sequence>
<proteinExistence type="predicted"/>